<proteinExistence type="predicted"/>
<dbReference type="AlphaFoldDB" id="A0A367S0D3"/>
<evidence type="ECO:0000313" key="1">
    <source>
        <dbReference type="EMBL" id="RCJ42326.1"/>
    </source>
</evidence>
<evidence type="ECO:0000313" key="2">
    <source>
        <dbReference type="Proteomes" id="UP000252085"/>
    </source>
</evidence>
<sequence>MIHHISIAVRNPSHVAKVLGEILKAQAVPFPPNPGSYMVLPFDEYGTGIELYPLGSQIEPGEGDEECVFVHTAITSKYTDIHAAISVPIGQQEIEKIGVREGWRVVRCNRDSFFDVIEFWVENRLMIELLTPEMASQYLKFATQQENLKYFLAEPALATT</sequence>
<organism evidence="1 2">
    <name type="scientific">Nostoc punctiforme NIES-2108</name>
    <dbReference type="NCBI Taxonomy" id="1356359"/>
    <lineage>
        <taxon>Bacteria</taxon>
        <taxon>Bacillati</taxon>
        <taxon>Cyanobacteriota</taxon>
        <taxon>Cyanophyceae</taxon>
        <taxon>Nostocales</taxon>
        <taxon>Nostocaceae</taxon>
        <taxon>Nostoc</taxon>
    </lineage>
</organism>
<dbReference type="Proteomes" id="UP000252085">
    <property type="component" value="Unassembled WGS sequence"/>
</dbReference>
<name>A0A367S0D3_NOSPU</name>
<comment type="caution">
    <text evidence="1">The sequence shown here is derived from an EMBL/GenBank/DDBJ whole genome shotgun (WGS) entry which is preliminary data.</text>
</comment>
<protein>
    <recommendedName>
        <fullName evidence="3">VOC domain-containing protein</fullName>
    </recommendedName>
</protein>
<gene>
    <name evidence="1" type="ORF">A6769_37835</name>
</gene>
<accession>A0A367S0D3</accession>
<dbReference type="EMBL" id="LXQE01000015">
    <property type="protein sequence ID" value="RCJ42326.1"/>
    <property type="molecule type" value="Genomic_DNA"/>
</dbReference>
<evidence type="ECO:0008006" key="3">
    <source>
        <dbReference type="Google" id="ProtNLM"/>
    </source>
</evidence>
<reference evidence="1 2" key="1">
    <citation type="submission" date="2016-04" db="EMBL/GenBank/DDBJ databases">
        <authorList>
            <person name="Evans L.H."/>
            <person name="Alamgir A."/>
            <person name="Owens N."/>
            <person name="Weber N.D."/>
            <person name="Virtaneva K."/>
            <person name="Barbian K."/>
            <person name="Babar A."/>
            <person name="Rosenke K."/>
        </authorList>
    </citation>
    <scope>NUCLEOTIDE SEQUENCE [LARGE SCALE GENOMIC DNA]</scope>
    <source>
        <strain evidence="1">NIES-2108</strain>
    </source>
</reference>